<dbReference type="AlphaFoldDB" id="A0A0E9SV36"/>
<proteinExistence type="predicted"/>
<protein>
    <submittedName>
        <fullName evidence="1">Uncharacterized protein</fullName>
    </submittedName>
</protein>
<organism evidence="1">
    <name type="scientific">Anguilla anguilla</name>
    <name type="common">European freshwater eel</name>
    <name type="synonym">Muraena anguilla</name>
    <dbReference type="NCBI Taxonomy" id="7936"/>
    <lineage>
        <taxon>Eukaryota</taxon>
        <taxon>Metazoa</taxon>
        <taxon>Chordata</taxon>
        <taxon>Craniata</taxon>
        <taxon>Vertebrata</taxon>
        <taxon>Euteleostomi</taxon>
        <taxon>Actinopterygii</taxon>
        <taxon>Neopterygii</taxon>
        <taxon>Teleostei</taxon>
        <taxon>Anguilliformes</taxon>
        <taxon>Anguillidae</taxon>
        <taxon>Anguilla</taxon>
    </lineage>
</organism>
<dbReference type="EMBL" id="GBXM01063411">
    <property type="protein sequence ID" value="JAH45166.1"/>
    <property type="molecule type" value="Transcribed_RNA"/>
</dbReference>
<evidence type="ECO:0000313" key="1">
    <source>
        <dbReference type="EMBL" id="JAH45166.1"/>
    </source>
</evidence>
<sequence>MKRKRKPTEGIPLHTDTAFHFPPQQCVTCNTGVLNLL</sequence>
<accession>A0A0E9SV36</accession>
<name>A0A0E9SV36_ANGAN</name>
<reference evidence="1" key="2">
    <citation type="journal article" date="2015" name="Fish Shellfish Immunol.">
        <title>Early steps in the European eel (Anguilla anguilla)-Vibrio vulnificus interaction in the gills: Role of the RtxA13 toxin.</title>
        <authorList>
            <person name="Callol A."/>
            <person name="Pajuelo D."/>
            <person name="Ebbesson L."/>
            <person name="Teles M."/>
            <person name="MacKenzie S."/>
            <person name="Amaro C."/>
        </authorList>
    </citation>
    <scope>NUCLEOTIDE SEQUENCE</scope>
</reference>
<reference evidence="1" key="1">
    <citation type="submission" date="2014-11" db="EMBL/GenBank/DDBJ databases">
        <authorList>
            <person name="Amaro Gonzalez C."/>
        </authorList>
    </citation>
    <scope>NUCLEOTIDE SEQUENCE</scope>
</reference>